<dbReference type="PANTHER" id="PTHR22950:SF697">
    <property type="entry name" value="AMINO ACID TRANSPORTER (EUROFUNG)"/>
    <property type="match status" value="1"/>
</dbReference>
<evidence type="ECO:0000256" key="3">
    <source>
        <dbReference type="ARBA" id="ARBA00022692"/>
    </source>
</evidence>
<comment type="subcellular location">
    <subcellularLocation>
        <location evidence="1">Membrane</location>
        <topology evidence="1">Multi-pass membrane protein</topology>
    </subcellularLocation>
</comment>
<keyword evidence="3 6" id="KW-0812">Transmembrane</keyword>
<dbReference type="STRING" id="86259.A0A4Z1PP77"/>
<dbReference type="Pfam" id="PF01490">
    <property type="entry name" value="Aa_trans"/>
    <property type="match status" value="1"/>
</dbReference>
<dbReference type="InterPro" id="IPR013057">
    <property type="entry name" value="AA_transpt_TM"/>
</dbReference>
<feature type="transmembrane region" description="Helical" evidence="6">
    <location>
        <begin position="245"/>
        <end position="265"/>
    </location>
</feature>
<keyword evidence="9" id="KW-1185">Reference proteome</keyword>
<keyword evidence="5 6" id="KW-0472">Membrane</keyword>
<feature type="transmembrane region" description="Helical" evidence="6">
    <location>
        <begin position="466"/>
        <end position="486"/>
    </location>
</feature>
<dbReference type="GO" id="GO:0016020">
    <property type="term" value="C:membrane"/>
    <property type="evidence" value="ECO:0007669"/>
    <property type="project" value="UniProtKB-SubCell"/>
</dbReference>
<keyword evidence="4 6" id="KW-1133">Transmembrane helix</keyword>
<comment type="similarity">
    <text evidence="2">Belongs to the amino acid/polyamine transporter 2 family.</text>
</comment>
<protein>
    <recommendedName>
        <fullName evidence="7">Amino acid transporter transmembrane domain-containing protein</fullName>
    </recommendedName>
</protein>
<gene>
    <name evidence="8" type="ORF">E6O75_ATG00766</name>
</gene>
<evidence type="ECO:0000259" key="7">
    <source>
        <dbReference type="Pfam" id="PF01490"/>
    </source>
</evidence>
<evidence type="ECO:0000313" key="9">
    <source>
        <dbReference type="Proteomes" id="UP000298493"/>
    </source>
</evidence>
<reference evidence="8 9" key="1">
    <citation type="submission" date="2019-04" db="EMBL/GenBank/DDBJ databases">
        <title>High contiguity whole genome sequence and gene annotation resource for two Venturia nashicola isolates.</title>
        <authorList>
            <person name="Prokchorchik M."/>
            <person name="Won K."/>
            <person name="Lee Y."/>
            <person name="Choi E.D."/>
            <person name="Segonzac C."/>
            <person name="Sohn K.H."/>
        </authorList>
    </citation>
    <scope>NUCLEOTIDE SEQUENCE [LARGE SCALE GENOMIC DNA]</scope>
    <source>
        <strain evidence="8 9">PRI2</strain>
    </source>
</reference>
<dbReference type="OrthoDB" id="3162524at2759"/>
<dbReference type="EMBL" id="SNSC02000001">
    <property type="protein sequence ID" value="TID27999.1"/>
    <property type="molecule type" value="Genomic_DNA"/>
</dbReference>
<accession>A0A4Z1PP77</accession>
<dbReference type="GO" id="GO:0015179">
    <property type="term" value="F:L-amino acid transmembrane transporter activity"/>
    <property type="evidence" value="ECO:0007669"/>
    <property type="project" value="TreeGrafter"/>
</dbReference>
<evidence type="ECO:0000313" key="8">
    <source>
        <dbReference type="EMBL" id="TID27999.1"/>
    </source>
</evidence>
<organism evidence="8 9">
    <name type="scientific">Venturia nashicola</name>
    <dbReference type="NCBI Taxonomy" id="86259"/>
    <lineage>
        <taxon>Eukaryota</taxon>
        <taxon>Fungi</taxon>
        <taxon>Dikarya</taxon>
        <taxon>Ascomycota</taxon>
        <taxon>Pezizomycotina</taxon>
        <taxon>Dothideomycetes</taxon>
        <taxon>Pleosporomycetidae</taxon>
        <taxon>Venturiales</taxon>
        <taxon>Venturiaceae</taxon>
        <taxon>Venturia</taxon>
    </lineage>
</organism>
<evidence type="ECO:0000256" key="2">
    <source>
        <dbReference type="ARBA" id="ARBA00008066"/>
    </source>
</evidence>
<feature type="transmembrane region" description="Helical" evidence="6">
    <location>
        <begin position="441"/>
        <end position="460"/>
    </location>
</feature>
<feature type="transmembrane region" description="Helical" evidence="6">
    <location>
        <begin position="217"/>
        <end position="238"/>
    </location>
</feature>
<evidence type="ECO:0000256" key="4">
    <source>
        <dbReference type="ARBA" id="ARBA00022989"/>
    </source>
</evidence>
<feature type="transmembrane region" description="Helical" evidence="6">
    <location>
        <begin position="271"/>
        <end position="295"/>
    </location>
</feature>
<proteinExistence type="inferred from homology"/>
<feature type="transmembrane region" description="Helical" evidence="6">
    <location>
        <begin position="359"/>
        <end position="379"/>
    </location>
</feature>
<evidence type="ECO:0000256" key="6">
    <source>
        <dbReference type="SAM" id="Phobius"/>
    </source>
</evidence>
<evidence type="ECO:0000256" key="1">
    <source>
        <dbReference type="ARBA" id="ARBA00004141"/>
    </source>
</evidence>
<comment type="caution">
    <text evidence="8">The sequence shown here is derived from an EMBL/GenBank/DDBJ whole genome shotgun (WGS) entry which is preliminary data.</text>
</comment>
<evidence type="ECO:0000256" key="5">
    <source>
        <dbReference type="ARBA" id="ARBA00023136"/>
    </source>
</evidence>
<sequence>MECSDMIAYKSFTSEYTVDFTSDHTLAHELHSPGAARNEKPEPDLRASTITVEVTLWVNQASRYGPHLHVDQQHVAIHYRDNGQRMAKEMPCDDKKSTGSIASSRSIEEGEVFAVGEDGVQFRTVGWIRAAMFFTKMTFAAGVLSIPSALYTLGAVAGALFIAFWGGTNTYMAYLQGEFKMKHPSVHTVADGAYIITKQFSGGNERWSFIAREVIEFLYIITWIICAGVSILGFSIALNAVSKHATCSVAFGFVAFFVVSTVGAVRKIHQLGWVTWLGFGSIVTAIMIVVIAVTITARPAASPKTGPFELGFSPWPPAKTTFAAAWAASLAIFSSSANTSGFVPVISEMRNPKDYFKSLYACMAWITSSYLALGLTVYAYCGKWVASPALGSAGPTIKIISYGIAIPGLIAGAAICVHVAGKSLFVRILRNTRHLTSNTKTHWTVWLACSYGTGLLGWILAEAVPFFGSLVSLTGAVGFAPLGICLPALMWFSMHSNYWKGSMTQKLLCVAHALIIVLGVFAIVAGTYANIKNIVNQYAAGQVGSAFQCADNSGTIAV</sequence>
<name>A0A4Z1PP77_9PEZI</name>
<feature type="transmembrane region" description="Helical" evidence="6">
    <location>
        <begin position="507"/>
        <end position="529"/>
    </location>
</feature>
<feature type="transmembrane region" description="Helical" evidence="6">
    <location>
        <begin position="139"/>
        <end position="165"/>
    </location>
</feature>
<dbReference type="PANTHER" id="PTHR22950">
    <property type="entry name" value="AMINO ACID TRANSPORTER"/>
    <property type="match status" value="1"/>
</dbReference>
<dbReference type="AlphaFoldDB" id="A0A4Z1PP77"/>
<dbReference type="Proteomes" id="UP000298493">
    <property type="component" value="Unassembled WGS sequence"/>
</dbReference>
<feature type="transmembrane region" description="Helical" evidence="6">
    <location>
        <begin position="399"/>
        <end position="420"/>
    </location>
</feature>
<feature type="domain" description="Amino acid transporter transmembrane" evidence="7">
    <location>
        <begin position="124"/>
        <end position="530"/>
    </location>
</feature>